<reference evidence="1 2" key="1">
    <citation type="submission" date="2020-08" db="EMBL/GenBank/DDBJ databases">
        <title>Plant Genome Project.</title>
        <authorList>
            <person name="Zhang R.-G."/>
        </authorList>
    </citation>
    <scope>NUCLEOTIDE SEQUENCE [LARGE SCALE GENOMIC DNA]</scope>
    <source>
        <tissue evidence="1">Rhizome</tissue>
    </source>
</reference>
<accession>A0A8J5KVR5</accession>
<comment type="caution">
    <text evidence="1">The sequence shown here is derived from an EMBL/GenBank/DDBJ whole genome shotgun (WGS) entry which is preliminary data.</text>
</comment>
<organism evidence="1 2">
    <name type="scientific">Zingiber officinale</name>
    <name type="common">Ginger</name>
    <name type="synonym">Amomum zingiber</name>
    <dbReference type="NCBI Taxonomy" id="94328"/>
    <lineage>
        <taxon>Eukaryota</taxon>
        <taxon>Viridiplantae</taxon>
        <taxon>Streptophyta</taxon>
        <taxon>Embryophyta</taxon>
        <taxon>Tracheophyta</taxon>
        <taxon>Spermatophyta</taxon>
        <taxon>Magnoliopsida</taxon>
        <taxon>Liliopsida</taxon>
        <taxon>Zingiberales</taxon>
        <taxon>Zingiberaceae</taxon>
        <taxon>Zingiber</taxon>
    </lineage>
</organism>
<dbReference type="AlphaFoldDB" id="A0A8J5KVR5"/>
<gene>
    <name evidence="1" type="ORF">ZIOFF_042754</name>
</gene>
<proteinExistence type="predicted"/>
<dbReference type="EMBL" id="JACMSC010000012">
    <property type="protein sequence ID" value="KAG6494967.1"/>
    <property type="molecule type" value="Genomic_DNA"/>
</dbReference>
<evidence type="ECO:0000313" key="1">
    <source>
        <dbReference type="EMBL" id="KAG6494967.1"/>
    </source>
</evidence>
<sequence>MAKLSDLQTDLVQLGAALNGDHALADEYPVRLAERMTMADGTRYVRNAFKAFLEECERCQKEGVDGSIGRWRRGRGRRRPSSGKCSLAWLATRHMIDESMN</sequence>
<keyword evidence="2" id="KW-1185">Reference proteome</keyword>
<evidence type="ECO:0000313" key="2">
    <source>
        <dbReference type="Proteomes" id="UP000734854"/>
    </source>
</evidence>
<name>A0A8J5KVR5_ZINOF</name>
<protein>
    <submittedName>
        <fullName evidence="1">Uncharacterized protein</fullName>
    </submittedName>
</protein>
<dbReference type="Proteomes" id="UP000734854">
    <property type="component" value="Unassembled WGS sequence"/>
</dbReference>